<gene>
    <name evidence="1" type="ORF">CB4_02498</name>
</gene>
<dbReference type="InterPro" id="IPR021352">
    <property type="entry name" value="DUF2971"/>
</dbReference>
<evidence type="ECO:0000313" key="1">
    <source>
        <dbReference type="EMBL" id="BAU28324.1"/>
    </source>
</evidence>
<organism evidence="1 2">
    <name type="scientific">Aneurinibacillus soli</name>
    <dbReference type="NCBI Taxonomy" id="1500254"/>
    <lineage>
        <taxon>Bacteria</taxon>
        <taxon>Bacillati</taxon>
        <taxon>Bacillota</taxon>
        <taxon>Bacilli</taxon>
        <taxon>Bacillales</taxon>
        <taxon>Paenibacillaceae</taxon>
        <taxon>Aneurinibacillus group</taxon>
        <taxon>Aneurinibacillus</taxon>
    </lineage>
</organism>
<protein>
    <submittedName>
        <fullName evidence="1">Uncharacterized protein</fullName>
    </submittedName>
</protein>
<dbReference type="OrthoDB" id="3034312at2"/>
<dbReference type="AlphaFoldDB" id="A0A0U4NHV1"/>
<dbReference type="Proteomes" id="UP000217696">
    <property type="component" value="Chromosome"/>
</dbReference>
<proteinExistence type="predicted"/>
<dbReference type="EMBL" id="AP017312">
    <property type="protein sequence ID" value="BAU28324.1"/>
    <property type="molecule type" value="Genomic_DNA"/>
</dbReference>
<evidence type="ECO:0000313" key="2">
    <source>
        <dbReference type="Proteomes" id="UP000217696"/>
    </source>
</evidence>
<dbReference type="KEGG" id="asoc:CB4_02498"/>
<name>A0A0U4NHV1_9BACL</name>
<dbReference type="Pfam" id="PF11185">
    <property type="entry name" value="DUF2971"/>
    <property type="match status" value="1"/>
</dbReference>
<sequence>MSDIGKSNDYMETKWLLEYFEDEVLRQYNEEPFLNSDSVIYGLNDIDTLKFFIKNEKQKIFKRNDELFYVTCFSKNGDKLSQWRGYADDGNGISIGFSTEVLKDIAIKEELLTLRKVIYPCNKDPEQKIIYLDDRALEGIKNYARSFLESIYYALSTGDTNSIYFNEYAMNYFHSLSTSILIRESLFFKNPAFEEEEEWRLVLHEELDKYSTEWENWYCSSEEKPLLSGYFSERFPNGLQFRSTRNKIISFFDLSFKGYEKEIIKHIYIGPKSEVEENDIYQLLRYYGYQEFDQIKIEKSKSTYR</sequence>
<reference evidence="1 2" key="1">
    <citation type="submission" date="2015-12" db="EMBL/GenBank/DDBJ databases">
        <title>Genome sequence of Aneurinibacillus soli.</title>
        <authorList>
            <person name="Lee J.S."/>
            <person name="Lee K.C."/>
            <person name="Kim K.K."/>
            <person name="Lee B.W."/>
        </authorList>
    </citation>
    <scope>NUCLEOTIDE SEQUENCE [LARGE SCALE GENOMIC DNA]</scope>
    <source>
        <strain evidence="1 2">CB4</strain>
    </source>
</reference>
<keyword evidence="2" id="KW-1185">Reference proteome</keyword>
<accession>A0A0U4NHV1</accession>